<dbReference type="AlphaFoldDB" id="A0A7V2WM19"/>
<dbReference type="Pfam" id="PF01458">
    <property type="entry name" value="SUFBD_core"/>
    <property type="match status" value="1"/>
</dbReference>
<dbReference type="SUPFAM" id="SSF101960">
    <property type="entry name" value="Stabilizer of iron transporter SufD"/>
    <property type="match status" value="1"/>
</dbReference>
<dbReference type="EMBL" id="DRNO01000188">
    <property type="protein sequence ID" value="HFC03777.1"/>
    <property type="molecule type" value="Genomic_DNA"/>
</dbReference>
<dbReference type="InterPro" id="IPR055346">
    <property type="entry name" value="Fe-S_cluster_assembly_SufBD"/>
</dbReference>
<evidence type="ECO:0000259" key="1">
    <source>
        <dbReference type="Pfam" id="PF01458"/>
    </source>
</evidence>
<dbReference type="PANTHER" id="PTHR43575">
    <property type="entry name" value="PROTEIN ABCI7, CHLOROPLASTIC"/>
    <property type="match status" value="1"/>
</dbReference>
<dbReference type="GO" id="GO:0016226">
    <property type="term" value="P:iron-sulfur cluster assembly"/>
    <property type="evidence" value="ECO:0007669"/>
    <property type="project" value="InterPro"/>
</dbReference>
<accession>A0A7V2WM19</accession>
<reference evidence="2" key="1">
    <citation type="journal article" date="2020" name="mSystems">
        <title>Genome- and Community-Level Interaction Insights into Carbon Utilization and Element Cycling Functions of Hydrothermarchaeota in Hydrothermal Sediment.</title>
        <authorList>
            <person name="Zhou Z."/>
            <person name="Liu Y."/>
            <person name="Xu W."/>
            <person name="Pan J."/>
            <person name="Luo Z.H."/>
            <person name="Li M."/>
        </authorList>
    </citation>
    <scope>NUCLEOTIDE SEQUENCE [LARGE SCALE GENOMIC DNA]</scope>
    <source>
        <strain evidence="2">HyVt-513</strain>
    </source>
</reference>
<protein>
    <submittedName>
        <fullName evidence="2">Fe-S cluster assembly protein SufD</fullName>
    </submittedName>
</protein>
<sequence length="418" mass="46505">MRPALLGEMTPETLMEELGAAPTKALAARRLARLGMPTRKSEAYRYFDIEPLMAHDWEIFRNEASAEITETEGQIVITDGRVTALPKGVEVQVGCSDAIDLDGDHFDPLYYLSHLMSDEVISIRFKNDAKVTLVHRFTQPGKLLAYRTAIYLDANTHVQIDERFEGEQACGALILSGSDAFISRDATLTLIRDETLKEGDYLPVFSHRIKVDSQALCRLHSFDFGAGSGLQLIRAELHEQARIDADHLLYATDHARRGTVSQIVHIGQSSASNQRAKNILAEKARGIFDALIKVEHSGKYTKAHQNSKAILLNDGAYMASKPQLEIYIDDLEASHGSTTGQLDVAQLFYLRSRGIAKEEARKMLILAFANELIDALEDEMMRQRLHASFETAYWGMTNVTCMETCHGCEDLAAESAAK</sequence>
<dbReference type="PANTHER" id="PTHR43575:SF1">
    <property type="entry name" value="PROTEIN ABCI7, CHLOROPLASTIC"/>
    <property type="match status" value="1"/>
</dbReference>
<dbReference type="Proteomes" id="UP000885722">
    <property type="component" value="Unassembled WGS sequence"/>
</dbReference>
<dbReference type="InterPro" id="IPR037284">
    <property type="entry name" value="SUF_FeS_clus_asmbl_SufBD_sf"/>
</dbReference>
<organism evidence="2">
    <name type="scientific">Nitratifractor salsuginis</name>
    <dbReference type="NCBI Taxonomy" id="269261"/>
    <lineage>
        <taxon>Bacteria</taxon>
        <taxon>Pseudomonadati</taxon>
        <taxon>Campylobacterota</taxon>
        <taxon>Epsilonproteobacteria</taxon>
        <taxon>Campylobacterales</taxon>
        <taxon>Sulfurovaceae</taxon>
        <taxon>Nitratifractor</taxon>
    </lineage>
</organism>
<comment type="caution">
    <text evidence="2">The sequence shown here is derived from an EMBL/GenBank/DDBJ whole genome shotgun (WGS) entry which is preliminary data.</text>
</comment>
<evidence type="ECO:0000313" key="2">
    <source>
        <dbReference type="EMBL" id="HFC03777.1"/>
    </source>
</evidence>
<dbReference type="InterPro" id="IPR000825">
    <property type="entry name" value="SUF_FeS_clus_asmbl_SufBD_core"/>
</dbReference>
<feature type="domain" description="SUF system FeS cluster assembly SufBD core" evidence="1">
    <location>
        <begin position="139"/>
        <end position="368"/>
    </location>
</feature>
<gene>
    <name evidence="2" type="ORF">ENJ74_02780</name>
</gene>
<proteinExistence type="predicted"/>
<name>A0A7V2WM19_9BACT</name>